<protein>
    <submittedName>
        <fullName evidence="1">Putative tail component</fullName>
    </submittedName>
</protein>
<accession>A0A8S5TC59</accession>
<dbReference type="EMBL" id="BK032787">
    <property type="protein sequence ID" value="DAF60338.1"/>
    <property type="molecule type" value="Genomic_DNA"/>
</dbReference>
<sequence length="130" mass="14525">MGQVVGILDLEDAIGKELEGYVVGVSKAVKDGVAKTSKQVNQTIKDHVTFGGTGEYVKAFRLSRTIETPYQRSYTWYVAAPYYRLTYLLENGHAMPWGGRSRAFPHIKYGEELAKANMLEIAKEAAQSEY</sequence>
<organism evidence="1">
    <name type="scientific">Siphoviridae sp. ctwuP1</name>
    <dbReference type="NCBI Taxonomy" id="2827972"/>
    <lineage>
        <taxon>Viruses</taxon>
        <taxon>Duplodnaviria</taxon>
        <taxon>Heunggongvirae</taxon>
        <taxon>Uroviricota</taxon>
        <taxon>Caudoviricetes</taxon>
    </lineage>
</organism>
<evidence type="ECO:0000313" key="1">
    <source>
        <dbReference type="EMBL" id="DAF60338.1"/>
    </source>
</evidence>
<name>A0A8S5TC59_9CAUD</name>
<proteinExistence type="predicted"/>
<reference evidence="1" key="1">
    <citation type="journal article" date="2021" name="Proc. Natl. Acad. Sci. U.S.A.">
        <title>A Catalog of Tens of Thousands of Viruses from Human Metagenomes Reveals Hidden Associations with Chronic Diseases.</title>
        <authorList>
            <person name="Tisza M.J."/>
            <person name="Buck C.B."/>
        </authorList>
    </citation>
    <scope>NUCLEOTIDE SEQUENCE</scope>
    <source>
        <strain evidence="1">CtwuP1</strain>
    </source>
</reference>